<dbReference type="Proteomes" id="UP000241444">
    <property type="component" value="Unassembled WGS sequence"/>
</dbReference>
<name>A0A2P7BD11_9HYPH</name>
<evidence type="ECO:0000313" key="2">
    <source>
        <dbReference type="Proteomes" id="UP000241444"/>
    </source>
</evidence>
<sequence>MILSNDGRDSPHLAKAWAQCCIISSYDFWDTGIDSEDTWNYIDVGEAARHLTKPILSAVAHALMLPAKLLDCHEMGQWMRPS</sequence>
<evidence type="ECO:0000313" key="1">
    <source>
        <dbReference type="EMBL" id="PSH64360.1"/>
    </source>
</evidence>
<dbReference type="EMBL" id="PGGO01000020">
    <property type="protein sequence ID" value="PSH64360.1"/>
    <property type="molecule type" value="Genomic_DNA"/>
</dbReference>
<protein>
    <submittedName>
        <fullName evidence="1">Uncharacterized protein</fullName>
    </submittedName>
</protein>
<proteinExistence type="predicted"/>
<keyword evidence="2" id="KW-1185">Reference proteome</keyword>
<accession>A0A2P7BD11</accession>
<reference evidence="2" key="1">
    <citation type="submission" date="2017-11" db="EMBL/GenBank/DDBJ databases">
        <authorList>
            <person name="Kuznetsova I."/>
            <person name="Sazanova A."/>
            <person name="Chirak E."/>
            <person name="Safronova V."/>
            <person name="Willems A."/>
        </authorList>
    </citation>
    <scope>NUCLEOTIDE SEQUENCE [LARGE SCALE GENOMIC DNA]</scope>
    <source>
        <strain evidence="2">STM 196</strain>
    </source>
</reference>
<dbReference type="AlphaFoldDB" id="A0A2P7BD11"/>
<comment type="caution">
    <text evidence="1">The sequence shown here is derived from an EMBL/GenBank/DDBJ whole genome shotgun (WGS) entry which is preliminary data.</text>
</comment>
<gene>
    <name evidence="1" type="ORF">CU102_21990</name>
</gene>
<organism evidence="1 2">
    <name type="scientific">Phyllobacterium brassicacearum</name>
    <dbReference type="NCBI Taxonomy" id="314235"/>
    <lineage>
        <taxon>Bacteria</taxon>
        <taxon>Pseudomonadati</taxon>
        <taxon>Pseudomonadota</taxon>
        <taxon>Alphaproteobacteria</taxon>
        <taxon>Hyphomicrobiales</taxon>
        <taxon>Phyllobacteriaceae</taxon>
        <taxon>Phyllobacterium</taxon>
    </lineage>
</organism>